<dbReference type="PANTHER" id="PTHR38340:SF1">
    <property type="entry name" value="S-LAYER PROTEIN"/>
    <property type="match status" value="1"/>
</dbReference>
<dbReference type="InterPro" id="IPR018511">
    <property type="entry name" value="Hemolysin-typ_Ca-bd_CS"/>
</dbReference>
<proteinExistence type="predicted"/>
<dbReference type="InterPro" id="IPR001343">
    <property type="entry name" value="Hemolysn_Ca-bd"/>
</dbReference>
<name>A0ABT7F7P0_9RHOB</name>
<keyword evidence="2" id="KW-0964">Secreted</keyword>
<dbReference type="RefSeq" id="WP_284483162.1">
    <property type="nucleotide sequence ID" value="NZ_JASNJD010000026.1"/>
</dbReference>
<gene>
    <name evidence="3" type="ORF">QO033_22770</name>
</gene>
<accession>A0ABT7F7P0</accession>
<comment type="caution">
    <text evidence="3">The sequence shown here is derived from an EMBL/GenBank/DDBJ whole genome shotgun (WGS) entry which is preliminary data.</text>
</comment>
<dbReference type="PANTHER" id="PTHR38340">
    <property type="entry name" value="S-LAYER PROTEIN"/>
    <property type="match status" value="1"/>
</dbReference>
<dbReference type="InterPro" id="IPR050557">
    <property type="entry name" value="RTX_toxin/Mannuronan_C5-epim"/>
</dbReference>
<dbReference type="Proteomes" id="UP001243757">
    <property type="component" value="Unassembled WGS sequence"/>
</dbReference>
<dbReference type="EMBL" id="JASNJD010000026">
    <property type="protein sequence ID" value="MDK3020510.1"/>
    <property type="molecule type" value="Genomic_DNA"/>
</dbReference>
<organism evidence="3 4">
    <name type="scientific">Pseudodonghicola flavimaris</name>
    <dbReference type="NCBI Taxonomy" id="3050036"/>
    <lineage>
        <taxon>Bacteria</taxon>
        <taxon>Pseudomonadati</taxon>
        <taxon>Pseudomonadota</taxon>
        <taxon>Alphaproteobacteria</taxon>
        <taxon>Rhodobacterales</taxon>
        <taxon>Paracoccaceae</taxon>
        <taxon>Pseudodonghicola</taxon>
    </lineage>
</organism>
<dbReference type="Pfam" id="PF00353">
    <property type="entry name" value="HemolysinCabind"/>
    <property type="match status" value="3"/>
</dbReference>
<evidence type="ECO:0000256" key="2">
    <source>
        <dbReference type="ARBA" id="ARBA00022525"/>
    </source>
</evidence>
<reference evidence="3 4" key="1">
    <citation type="submission" date="2023-05" db="EMBL/GenBank/DDBJ databases">
        <title>Pseudodonghicola sp. nov.</title>
        <authorList>
            <person name="Huang J."/>
        </authorList>
    </citation>
    <scope>NUCLEOTIDE SEQUENCE [LARGE SCALE GENOMIC DNA]</scope>
    <source>
        <strain evidence="3 4">IC7</strain>
    </source>
</reference>
<sequence length="361" mass="37826">MTNILLYSSLNSWAAEDLEKIDFDSFSSPSLSPNLITGSVDGFFIRISGTFAYSGGTLQSGTVSGVDVSYHSTPLVTVSGVRLDMDDLVYGSVATLTQKVFGGDDTLTSYWNQGETYSSFGGDDRLRLGTGDDEVDGGTGTDTFVLDTPYAPASIGLAGRAVVVDGAMGRDLLTNVELLEFSNKTVAVDTGSTGNDVMTGDTYASALSDILFGLDGDDRISGGKLADRLFGNDGADKLYGGRGNDMLNGGNGNDLLKGAGGYDTLFGGNGNDRLIGGKGNDVMTGGGGRDSFLFTRGDGSDRITDFDLGRDTIVIDRGASDLSDLDFTRKGSDVLISFANVKILVEDIKVSDLHDAGNFDF</sequence>
<evidence type="ECO:0000313" key="3">
    <source>
        <dbReference type="EMBL" id="MDK3020510.1"/>
    </source>
</evidence>
<keyword evidence="4" id="KW-1185">Reference proteome</keyword>
<dbReference type="PROSITE" id="PS00330">
    <property type="entry name" value="HEMOLYSIN_CALCIUM"/>
    <property type="match status" value="3"/>
</dbReference>
<comment type="subcellular location">
    <subcellularLocation>
        <location evidence="1">Secreted</location>
    </subcellularLocation>
</comment>
<evidence type="ECO:0000256" key="1">
    <source>
        <dbReference type="ARBA" id="ARBA00004613"/>
    </source>
</evidence>
<protein>
    <submittedName>
        <fullName evidence="3">Calcium-binding protein</fullName>
    </submittedName>
</protein>
<dbReference type="InterPro" id="IPR011049">
    <property type="entry name" value="Serralysin-like_metalloprot_C"/>
</dbReference>
<dbReference type="Gene3D" id="2.150.10.10">
    <property type="entry name" value="Serralysin-like metalloprotease, C-terminal"/>
    <property type="match status" value="2"/>
</dbReference>
<dbReference type="PRINTS" id="PR00313">
    <property type="entry name" value="CABNDNGRPT"/>
</dbReference>
<evidence type="ECO:0000313" key="4">
    <source>
        <dbReference type="Proteomes" id="UP001243757"/>
    </source>
</evidence>
<dbReference type="SUPFAM" id="SSF51120">
    <property type="entry name" value="beta-Roll"/>
    <property type="match status" value="2"/>
</dbReference>